<feature type="domain" description="Myb-like" evidence="8">
    <location>
        <begin position="57"/>
        <end position="100"/>
    </location>
</feature>
<dbReference type="PANTHER" id="PTHR45614:SF252">
    <property type="entry name" value="TRANSCRIPTION FACTOR MYB3R-2-LIKE"/>
    <property type="match status" value="1"/>
</dbReference>
<sequence>MVKVKRELIEEAAVHSDRKFGVESWPLSEGNCDSPVSEPSPLTWRTSGPTRRSSRCWTEKEDKLLVELVRKFNGSNWKQIAAGIPGRSDVQCLHRWQKVLNPEIIKGYWTKEEDDCIIKLVEKYGARRWSVIAKFLPGRIGKQCRERWYNHLSPAINKDAWTEEEERILAFYHQQNGNKWAEIARFLPGRTDNAIKNYWNGAFKRKEDSYSPNEWTLGRSYGSEGKSVKSQKCRTSKTGPSGLINLHTTAESDYSIVATPLGVKSGSCKQIADHTGEYSPFPNSPLVFMDSSPSTNSNCTPPKIPLRYSTPTNSVQNVYASSTSPKSRLKSLARTFKNTPSIIRKRASRTTDHANFSGASCSTALNILSLDEAAFNSRDSKSSDYVRGLSSMRHRPETSDAYKSLGRCLEHEFDDENDSGIANCGKVVSAYVGV</sequence>
<dbReference type="GO" id="GO:0000978">
    <property type="term" value="F:RNA polymerase II cis-regulatory region sequence-specific DNA binding"/>
    <property type="evidence" value="ECO:0007669"/>
    <property type="project" value="TreeGrafter"/>
</dbReference>
<dbReference type="InterPro" id="IPR050560">
    <property type="entry name" value="MYB_TF"/>
</dbReference>
<dbReference type="PROSITE" id="PS51294">
    <property type="entry name" value="HTH_MYB"/>
    <property type="match status" value="3"/>
</dbReference>
<keyword evidence="5" id="KW-0804">Transcription</keyword>
<comment type="subcellular location">
    <subcellularLocation>
        <location evidence="1">Nucleus</location>
    </subcellularLocation>
</comment>
<evidence type="ECO:0000256" key="4">
    <source>
        <dbReference type="ARBA" id="ARBA00023125"/>
    </source>
</evidence>
<keyword evidence="3" id="KW-0805">Transcription regulation</keyword>
<dbReference type="AlphaFoldDB" id="A0A2P6P7A0"/>
<keyword evidence="11" id="KW-1185">Reference proteome</keyword>
<dbReference type="GO" id="GO:0000981">
    <property type="term" value="F:DNA-binding transcription factor activity, RNA polymerase II-specific"/>
    <property type="evidence" value="ECO:0007669"/>
    <property type="project" value="TreeGrafter"/>
</dbReference>
<keyword evidence="4" id="KW-0238">DNA-binding</keyword>
<evidence type="ECO:0000256" key="5">
    <source>
        <dbReference type="ARBA" id="ARBA00023163"/>
    </source>
</evidence>
<organism evidence="10 11">
    <name type="scientific">Rosa chinensis</name>
    <name type="common">China rose</name>
    <dbReference type="NCBI Taxonomy" id="74649"/>
    <lineage>
        <taxon>Eukaryota</taxon>
        <taxon>Viridiplantae</taxon>
        <taxon>Streptophyta</taxon>
        <taxon>Embryophyta</taxon>
        <taxon>Tracheophyta</taxon>
        <taxon>Spermatophyta</taxon>
        <taxon>Magnoliopsida</taxon>
        <taxon>eudicotyledons</taxon>
        <taxon>Gunneridae</taxon>
        <taxon>Pentapetalae</taxon>
        <taxon>rosids</taxon>
        <taxon>fabids</taxon>
        <taxon>Rosales</taxon>
        <taxon>Rosaceae</taxon>
        <taxon>Rosoideae</taxon>
        <taxon>Rosoideae incertae sedis</taxon>
        <taxon>Rosa</taxon>
    </lineage>
</organism>
<feature type="domain" description="HTH myb-type" evidence="9">
    <location>
        <begin position="55"/>
        <end position="100"/>
    </location>
</feature>
<dbReference type="GO" id="GO:0005634">
    <property type="term" value="C:nucleus"/>
    <property type="evidence" value="ECO:0007669"/>
    <property type="project" value="UniProtKB-SubCell"/>
</dbReference>
<feature type="region of interest" description="Disordered" evidence="7">
    <location>
        <begin position="31"/>
        <end position="53"/>
    </location>
</feature>
<feature type="domain" description="HTH myb-type" evidence="9">
    <location>
        <begin position="157"/>
        <end position="207"/>
    </location>
</feature>
<dbReference type="Gene3D" id="1.10.10.60">
    <property type="entry name" value="Homeodomain-like"/>
    <property type="match status" value="3"/>
</dbReference>
<keyword evidence="2" id="KW-0677">Repeat</keyword>
<dbReference type="Pfam" id="PF00249">
    <property type="entry name" value="Myb_DNA-binding"/>
    <property type="match status" value="3"/>
</dbReference>
<dbReference type="PROSITE" id="PS50090">
    <property type="entry name" value="MYB_LIKE"/>
    <property type="match status" value="3"/>
</dbReference>
<dbReference type="SMART" id="SM00717">
    <property type="entry name" value="SANT"/>
    <property type="match status" value="3"/>
</dbReference>
<keyword evidence="6" id="KW-0539">Nucleus</keyword>
<dbReference type="FunFam" id="1.10.10.60:FF:000016">
    <property type="entry name" value="Transcriptional activator Myb isoform A"/>
    <property type="match status" value="1"/>
</dbReference>
<evidence type="ECO:0000256" key="1">
    <source>
        <dbReference type="ARBA" id="ARBA00004123"/>
    </source>
</evidence>
<protein>
    <submittedName>
        <fullName evidence="10">Putative transcription factor MYB-HB-like family</fullName>
    </submittedName>
</protein>
<feature type="domain" description="Myb-like" evidence="8">
    <location>
        <begin position="153"/>
        <end position="203"/>
    </location>
</feature>
<dbReference type="PANTHER" id="PTHR45614">
    <property type="entry name" value="MYB PROTEIN-RELATED"/>
    <property type="match status" value="1"/>
</dbReference>
<comment type="caution">
    <text evidence="10">The sequence shown here is derived from an EMBL/GenBank/DDBJ whole genome shotgun (WGS) entry which is preliminary data.</text>
</comment>
<evidence type="ECO:0000313" key="11">
    <source>
        <dbReference type="Proteomes" id="UP000238479"/>
    </source>
</evidence>
<evidence type="ECO:0000256" key="3">
    <source>
        <dbReference type="ARBA" id="ARBA00023015"/>
    </source>
</evidence>
<dbReference type="InterPro" id="IPR017930">
    <property type="entry name" value="Myb_dom"/>
</dbReference>
<feature type="domain" description="Myb-like" evidence="8">
    <location>
        <begin position="101"/>
        <end position="152"/>
    </location>
</feature>
<evidence type="ECO:0000256" key="7">
    <source>
        <dbReference type="SAM" id="MobiDB-lite"/>
    </source>
</evidence>
<feature type="domain" description="HTH myb-type" evidence="9">
    <location>
        <begin position="101"/>
        <end position="156"/>
    </location>
</feature>
<dbReference type="Proteomes" id="UP000238479">
    <property type="component" value="Chromosome 7"/>
</dbReference>
<evidence type="ECO:0000256" key="2">
    <source>
        <dbReference type="ARBA" id="ARBA00022737"/>
    </source>
</evidence>
<gene>
    <name evidence="10" type="ORF">RchiOBHm_Chr7g0198881</name>
</gene>
<evidence type="ECO:0000259" key="8">
    <source>
        <dbReference type="PROSITE" id="PS50090"/>
    </source>
</evidence>
<dbReference type="InterPro" id="IPR001005">
    <property type="entry name" value="SANT/Myb"/>
</dbReference>
<evidence type="ECO:0000256" key="6">
    <source>
        <dbReference type="ARBA" id="ARBA00023242"/>
    </source>
</evidence>
<evidence type="ECO:0000259" key="9">
    <source>
        <dbReference type="PROSITE" id="PS51294"/>
    </source>
</evidence>
<dbReference type="Gramene" id="PRQ17796">
    <property type="protein sequence ID" value="PRQ17796"/>
    <property type="gene ID" value="RchiOBHm_Chr7g0198881"/>
</dbReference>
<dbReference type="SUPFAM" id="SSF46689">
    <property type="entry name" value="Homeodomain-like"/>
    <property type="match status" value="2"/>
</dbReference>
<proteinExistence type="predicted"/>
<accession>A0A2P6P7A0</accession>
<evidence type="ECO:0000313" key="10">
    <source>
        <dbReference type="EMBL" id="PRQ17796.1"/>
    </source>
</evidence>
<reference evidence="10 11" key="1">
    <citation type="journal article" date="2018" name="Nat. Genet.">
        <title>The Rosa genome provides new insights in the design of modern roses.</title>
        <authorList>
            <person name="Bendahmane M."/>
        </authorList>
    </citation>
    <scope>NUCLEOTIDE SEQUENCE [LARGE SCALE GENOMIC DNA]</scope>
    <source>
        <strain evidence="11">cv. Old Blush</strain>
    </source>
</reference>
<dbReference type="CDD" id="cd00167">
    <property type="entry name" value="SANT"/>
    <property type="match status" value="3"/>
</dbReference>
<dbReference type="EMBL" id="PDCK01000045">
    <property type="protein sequence ID" value="PRQ17796.1"/>
    <property type="molecule type" value="Genomic_DNA"/>
</dbReference>
<dbReference type="InterPro" id="IPR009057">
    <property type="entry name" value="Homeodomain-like_sf"/>
</dbReference>
<dbReference type="FunFam" id="1.10.10.60:FF:000010">
    <property type="entry name" value="Transcriptional activator Myb isoform A"/>
    <property type="match status" value="1"/>
</dbReference>
<name>A0A2P6P7A0_ROSCH</name>